<comment type="caution">
    <text evidence="1">The sequence shown here is derived from an EMBL/GenBank/DDBJ whole genome shotgun (WGS) entry which is preliminary data.</text>
</comment>
<protein>
    <submittedName>
        <fullName evidence="1">Uncharacterized protein</fullName>
    </submittedName>
</protein>
<proteinExistence type="predicted"/>
<sequence>MSDVCINPSIPFLSESEWPLKVSFHGCDRWIYGAIKSSIYRKGCIVRLTLLNFRGVKLLLLLKI</sequence>
<name>A0A9J6AZ96_SOLCO</name>
<dbReference type="AlphaFoldDB" id="A0A9J6AZ96"/>
<evidence type="ECO:0000313" key="2">
    <source>
        <dbReference type="Proteomes" id="UP000824120"/>
    </source>
</evidence>
<dbReference type="Proteomes" id="UP000824120">
    <property type="component" value="Chromosome 1"/>
</dbReference>
<organism evidence="1 2">
    <name type="scientific">Solanum commersonii</name>
    <name type="common">Commerson's wild potato</name>
    <name type="synonym">Commerson's nightshade</name>
    <dbReference type="NCBI Taxonomy" id="4109"/>
    <lineage>
        <taxon>Eukaryota</taxon>
        <taxon>Viridiplantae</taxon>
        <taxon>Streptophyta</taxon>
        <taxon>Embryophyta</taxon>
        <taxon>Tracheophyta</taxon>
        <taxon>Spermatophyta</taxon>
        <taxon>Magnoliopsida</taxon>
        <taxon>eudicotyledons</taxon>
        <taxon>Gunneridae</taxon>
        <taxon>Pentapetalae</taxon>
        <taxon>asterids</taxon>
        <taxon>lamiids</taxon>
        <taxon>Solanales</taxon>
        <taxon>Solanaceae</taxon>
        <taxon>Solanoideae</taxon>
        <taxon>Solaneae</taxon>
        <taxon>Solanum</taxon>
    </lineage>
</organism>
<dbReference type="EMBL" id="JACXVP010000001">
    <property type="protein sequence ID" value="KAG5629901.1"/>
    <property type="molecule type" value="Genomic_DNA"/>
</dbReference>
<evidence type="ECO:0000313" key="1">
    <source>
        <dbReference type="EMBL" id="KAG5629901.1"/>
    </source>
</evidence>
<gene>
    <name evidence="1" type="ORF">H5410_001618</name>
</gene>
<reference evidence="1 2" key="1">
    <citation type="submission" date="2020-09" db="EMBL/GenBank/DDBJ databases">
        <title>De no assembly of potato wild relative species, Solanum commersonii.</title>
        <authorList>
            <person name="Cho K."/>
        </authorList>
    </citation>
    <scope>NUCLEOTIDE SEQUENCE [LARGE SCALE GENOMIC DNA]</scope>
    <source>
        <strain evidence="1">LZ3.2</strain>
        <tissue evidence="1">Leaf</tissue>
    </source>
</reference>
<keyword evidence="2" id="KW-1185">Reference proteome</keyword>
<accession>A0A9J6AZ96</accession>